<dbReference type="Proteomes" id="UP000298030">
    <property type="component" value="Unassembled WGS sequence"/>
</dbReference>
<dbReference type="AlphaFoldDB" id="A0A4Y7SJT4"/>
<dbReference type="EMBL" id="QPFP01000097">
    <property type="protein sequence ID" value="TEB22123.1"/>
    <property type="molecule type" value="Genomic_DNA"/>
</dbReference>
<comment type="caution">
    <text evidence="2">The sequence shown here is derived from an EMBL/GenBank/DDBJ whole genome shotgun (WGS) entry which is preliminary data.</text>
</comment>
<evidence type="ECO:0000313" key="3">
    <source>
        <dbReference type="Proteomes" id="UP000298030"/>
    </source>
</evidence>
<feature type="region of interest" description="Disordered" evidence="1">
    <location>
        <begin position="237"/>
        <end position="258"/>
    </location>
</feature>
<sequence>MCQPPPLTNGGMSQVGVYEGSAGVPPAHRVGVVVVAGHGKGNSGASVDGFSEAQVVGRSTDMQSGERRAVRGQQRWWVGRRTFRVGSGVLCTDNSGASVDGFSEVQVVGRSTDMQTGERRAVRGQQRMGGVPLNKYVWGEVFLNAHSQTTTAACRSTLQFQHGPCMDGVSVDARPGGWSMDRDPTRAHRASKGGMLNGGLGDCGKLRVGRPITIWKWVKARCGRPLVPADRVQPSKLRPLRSHHTPWDATNAGCSRSL</sequence>
<organism evidence="2 3">
    <name type="scientific">Coprinellus micaceus</name>
    <name type="common">Glistening ink-cap mushroom</name>
    <name type="synonym">Coprinus micaceus</name>
    <dbReference type="NCBI Taxonomy" id="71717"/>
    <lineage>
        <taxon>Eukaryota</taxon>
        <taxon>Fungi</taxon>
        <taxon>Dikarya</taxon>
        <taxon>Basidiomycota</taxon>
        <taxon>Agaricomycotina</taxon>
        <taxon>Agaricomycetes</taxon>
        <taxon>Agaricomycetidae</taxon>
        <taxon>Agaricales</taxon>
        <taxon>Agaricineae</taxon>
        <taxon>Psathyrellaceae</taxon>
        <taxon>Coprinellus</taxon>
    </lineage>
</organism>
<evidence type="ECO:0000313" key="2">
    <source>
        <dbReference type="EMBL" id="TEB22123.1"/>
    </source>
</evidence>
<evidence type="ECO:0000256" key="1">
    <source>
        <dbReference type="SAM" id="MobiDB-lite"/>
    </source>
</evidence>
<keyword evidence="3" id="KW-1185">Reference proteome</keyword>
<reference evidence="2 3" key="1">
    <citation type="journal article" date="2019" name="Nat. Ecol. Evol.">
        <title>Megaphylogeny resolves global patterns of mushroom evolution.</title>
        <authorList>
            <person name="Varga T."/>
            <person name="Krizsan K."/>
            <person name="Foldi C."/>
            <person name="Dima B."/>
            <person name="Sanchez-Garcia M."/>
            <person name="Sanchez-Ramirez S."/>
            <person name="Szollosi G.J."/>
            <person name="Szarkandi J.G."/>
            <person name="Papp V."/>
            <person name="Albert L."/>
            <person name="Andreopoulos W."/>
            <person name="Angelini C."/>
            <person name="Antonin V."/>
            <person name="Barry K.W."/>
            <person name="Bougher N.L."/>
            <person name="Buchanan P."/>
            <person name="Buyck B."/>
            <person name="Bense V."/>
            <person name="Catcheside P."/>
            <person name="Chovatia M."/>
            <person name="Cooper J."/>
            <person name="Damon W."/>
            <person name="Desjardin D."/>
            <person name="Finy P."/>
            <person name="Geml J."/>
            <person name="Haridas S."/>
            <person name="Hughes K."/>
            <person name="Justo A."/>
            <person name="Karasinski D."/>
            <person name="Kautmanova I."/>
            <person name="Kiss B."/>
            <person name="Kocsube S."/>
            <person name="Kotiranta H."/>
            <person name="LaButti K.M."/>
            <person name="Lechner B.E."/>
            <person name="Liimatainen K."/>
            <person name="Lipzen A."/>
            <person name="Lukacs Z."/>
            <person name="Mihaltcheva S."/>
            <person name="Morgado L.N."/>
            <person name="Niskanen T."/>
            <person name="Noordeloos M.E."/>
            <person name="Ohm R.A."/>
            <person name="Ortiz-Santana B."/>
            <person name="Ovrebo C."/>
            <person name="Racz N."/>
            <person name="Riley R."/>
            <person name="Savchenko A."/>
            <person name="Shiryaev A."/>
            <person name="Soop K."/>
            <person name="Spirin V."/>
            <person name="Szebenyi C."/>
            <person name="Tomsovsky M."/>
            <person name="Tulloss R.E."/>
            <person name="Uehling J."/>
            <person name="Grigoriev I.V."/>
            <person name="Vagvolgyi C."/>
            <person name="Papp T."/>
            <person name="Martin F.M."/>
            <person name="Miettinen O."/>
            <person name="Hibbett D.S."/>
            <person name="Nagy L.G."/>
        </authorList>
    </citation>
    <scope>NUCLEOTIDE SEQUENCE [LARGE SCALE GENOMIC DNA]</scope>
    <source>
        <strain evidence="2 3">FP101781</strain>
    </source>
</reference>
<name>A0A4Y7SJT4_COPMI</name>
<gene>
    <name evidence="2" type="ORF">FA13DRAFT_1716367</name>
</gene>
<protein>
    <submittedName>
        <fullName evidence="2">Uncharacterized protein</fullName>
    </submittedName>
</protein>
<proteinExistence type="predicted"/>
<accession>A0A4Y7SJT4</accession>